<dbReference type="EC" id="4.1.2.25" evidence="6"/>
<dbReference type="InterPro" id="IPR006156">
    <property type="entry name" value="Dihydroneopterin_aldolase"/>
</dbReference>
<accession>A0A154BU19</accession>
<dbReference type="SMART" id="SM00905">
    <property type="entry name" value="FolB"/>
    <property type="match status" value="1"/>
</dbReference>
<protein>
    <recommendedName>
        <fullName evidence="6">7,8-dihydroneopterin aldolase</fullName>
        <ecNumber evidence="6">4.1.2.25</ecNumber>
    </recommendedName>
</protein>
<dbReference type="GO" id="GO:0004150">
    <property type="term" value="F:dihydroneopterin aldolase activity"/>
    <property type="evidence" value="ECO:0007669"/>
    <property type="project" value="UniProtKB-UniRule"/>
</dbReference>
<dbReference type="Pfam" id="PF02152">
    <property type="entry name" value="FolB"/>
    <property type="match status" value="1"/>
</dbReference>
<dbReference type="FunFam" id="3.30.1130.10:FF:000003">
    <property type="entry name" value="7,8-dihydroneopterin aldolase"/>
    <property type="match status" value="1"/>
</dbReference>
<gene>
    <name evidence="8" type="ORF">AXX12_04045</name>
</gene>
<comment type="caution">
    <text evidence="8">The sequence shown here is derived from an EMBL/GenBank/DDBJ whole genome shotgun (WGS) entry which is preliminary data.</text>
</comment>
<dbReference type="RefSeq" id="WP_066239418.1">
    <property type="nucleotide sequence ID" value="NZ_LSGP01000013.1"/>
</dbReference>
<evidence type="ECO:0000256" key="4">
    <source>
        <dbReference type="ARBA" id="ARBA00022909"/>
    </source>
</evidence>
<comment type="pathway">
    <text evidence="2 6">Cofactor biosynthesis; tetrahydrofolate biosynthesis; 2-amino-4-hydroxy-6-hydroxymethyl-7,8-dihydropteridine diphosphate from 7,8-dihydroneopterin triphosphate: step 3/4.</text>
</comment>
<feature type="domain" description="Dihydroneopterin aldolase/epimerase" evidence="7">
    <location>
        <begin position="5"/>
        <end position="117"/>
    </location>
</feature>
<evidence type="ECO:0000256" key="1">
    <source>
        <dbReference type="ARBA" id="ARBA00001353"/>
    </source>
</evidence>
<dbReference type="CDD" id="cd00534">
    <property type="entry name" value="DHNA_DHNTPE"/>
    <property type="match status" value="1"/>
</dbReference>
<dbReference type="AlphaFoldDB" id="A0A154BU19"/>
<dbReference type="PANTHER" id="PTHR42844:SF1">
    <property type="entry name" value="DIHYDRONEOPTERIN ALDOLASE 1-RELATED"/>
    <property type="match status" value="1"/>
</dbReference>
<dbReference type="SUPFAM" id="SSF55620">
    <property type="entry name" value="Tetrahydrobiopterin biosynthesis enzymes-like"/>
    <property type="match status" value="1"/>
</dbReference>
<name>A0A154BU19_ANASB</name>
<dbReference type="NCBIfam" id="TIGR00525">
    <property type="entry name" value="folB"/>
    <property type="match status" value="1"/>
</dbReference>
<dbReference type="NCBIfam" id="TIGR00526">
    <property type="entry name" value="folB_dom"/>
    <property type="match status" value="1"/>
</dbReference>
<dbReference type="STRING" id="1794912.AXX12_04045"/>
<organism evidence="8 9">
    <name type="scientific">Anaerosporomusa subterranea</name>
    <dbReference type="NCBI Taxonomy" id="1794912"/>
    <lineage>
        <taxon>Bacteria</taxon>
        <taxon>Bacillati</taxon>
        <taxon>Bacillota</taxon>
        <taxon>Negativicutes</taxon>
        <taxon>Acetonemataceae</taxon>
        <taxon>Anaerosporomusa</taxon>
    </lineage>
</organism>
<keyword evidence="9" id="KW-1185">Reference proteome</keyword>
<keyword evidence="4 6" id="KW-0289">Folate biosynthesis</keyword>
<evidence type="ECO:0000259" key="7">
    <source>
        <dbReference type="SMART" id="SM00905"/>
    </source>
</evidence>
<dbReference type="OrthoDB" id="9803748at2"/>
<dbReference type="EMBL" id="LSGP01000013">
    <property type="protein sequence ID" value="KYZ77310.1"/>
    <property type="molecule type" value="Genomic_DNA"/>
</dbReference>
<reference evidence="8 9" key="1">
    <citation type="submission" date="2016-02" db="EMBL/GenBank/DDBJ databases">
        <title>Anaerosporomusa subterraneum gen. nov., sp. nov., a spore-forming obligate anaerobe isolated from saprolite.</title>
        <authorList>
            <person name="Choi J.K."/>
            <person name="Shah M."/>
            <person name="Yee N."/>
        </authorList>
    </citation>
    <scope>NUCLEOTIDE SEQUENCE [LARGE SCALE GENOMIC DNA]</scope>
    <source>
        <strain evidence="8 9">RU4</strain>
    </source>
</reference>
<comment type="catalytic activity">
    <reaction evidence="1 6">
        <text>7,8-dihydroneopterin = 6-hydroxymethyl-7,8-dihydropterin + glycolaldehyde</text>
        <dbReference type="Rhea" id="RHEA:10540"/>
        <dbReference type="ChEBI" id="CHEBI:17001"/>
        <dbReference type="ChEBI" id="CHEBI:17071"/>
        <dbReference type="ChEBI" id="CHEBI:44841"/>
        <dbReference type="EC" id="4.1.2.25"/>
    </reaction>
</comment>
<dbReference type="Proteomes" id="UP000076268">
    <property type="component" value="Unassembled WGS sequence"/>
</dbReference>
<evidence type="ECO:0000256" key="6">
    <source>
        <dbReference type="RuleBase" id="RU362079"/>
    </source>
</evidence>
<evidence type="ECO:0000313" key="8">
    <source>
        <dbReference type="EMBL" id="KYZ77310.1"/>
    </source>
</evidence>
<dbReference type="Gene3D" id="3.30.1130.10">
    <property type="match status" value="1"/>
</dbReference>
<dbReference type="InterPro" id="IPR043133">
    <property type="entry name" value="GTP-CH-I_C/QueF"/>
</dbReference>
<dbReference type="GO" id="GO:0046656">
    <property type="term" value="P:folic acid biosynthetic process"/>
    <property type="evidence" value="ECO:0007669"/>
    <property type="project" value="UniProtKB-UniRule"/>
</dbReference>
<evidence type="ECO:0000313" key="9">
    <source>
        <dbReference type="Proteomes" id="UP000076268"/>
    </source>
</evidence>
<dbReference type="GO" id="GO:0005737">
    <property type="term" value="C:cytoplasm"/>
    <property type="evidence" value="ECO:0007669"/>
    <property type="project" value="TreeGrafter"/>
</dbReference>
<evidence type="ECO:0000256" key="5">
    <source>
        <dbReference type="ARBA" id="ARBA00023239"/>
    </source>
</evidence>
<comment type="function">
    <text evidence="6">Catalyzes the conversion of 7,8-dihydroneopterin to 6-hydroxymethyl-7,8-dihydropterin.</text>
</comment>
<dbReference type="UniPathway" id="UPA00077">
    <property type="reaction ID" value="UER00154"/>
</dbReference>
<comment type="similarity">
    <text evidence="3 6">Belongs to the DHNA family.</text>
</comment>
<dbReference type="InterPro" id="IPR006157">
    <property type="entry name" value="FolB_dom"/>
</dbReference>
<evidence type="ECO:0000256" key="3">
    <source>
        <dbReference type="ARBA" id="ARBA00005708"/>
    </source>
</evidence>
<keyword evidence="5 6" id="KW-0456">Lyase</keyword>
<sequence length="119" mass="13453">MHDTITLSNMTFFGRHGVYPYEQEHGQRFLVDIEMSADLEQAAQTDHLEATVDYTAVYDAVKRIVETEHYQLLEALCGRITGVVLEFPHVKRVVVRIRKPAAPVPGALDFVQVALSRSK</sequence>
<dbReference type="PANTHER" id="PTHR42844">
    <property type="entry name" value="DIHYDRONEOPTERIN ALDOLASE 1-RELATED"/>
    <property type="match status" value="1"/>
</dbReference>
<evidence type="ECO:0000256" key="2">
    <source>
        <dbReference type="ARBA" id="ARBA00005013"/>
    </source>
</evidence>
<proteinExistence type="inferred from homology"/>
<dbReference type="GO" id="GO:0046654">
    <property type="term" value="P:tetrahydrofolate biosynthetic process"/>
    <property type="evidence" value="ECO:0007669"/>
    <property type="project" value="UniProtKB-UniRule"/>
</dbReference>